<dbReference type="InterPro" id="IPR025836">
    <property type="entry name" value="Zn_knuckle_CX2CX4HX4C"/>
</dbReference>
<protein>
    <recommendedName>
        <fullName evidence="3">CCHC-type domain-containing protein</fullName>
    </recommendedName>
</protein>
<dbReference type="SUPFAM" id="SSF57756">
    <property type="entry name" value="Retrovirus zinc finger-like domains"/>
    <property type="match status" value="1"/>
</dbReference>
<dbReference type="InterPro" id="IPR025558">
    <property type="entry name" value="DUF4283"/>
</dbReference>
<comment type="caution">
    <text evidence="4">The sequence shown here is derived from an EMBL/GenBank/DDBJ whole genome shotgun (WGS) entry which is preliminary data.</text>
</comment>
<evidence type="ECO:0000259" key="3">
    <source>
        <dbReference type="PROSITE" id="PS50158"/>
    </source>
</evidence>
<dbReference type="EMBL" id="JABTTQ020001696">
    <property type="protein sequence ID" value="KAK6128815.1"/>
    <property type="molecule type" value="Genomic_DNA"/>
</dbReference>
<keyword evidence="1" id="KW-0479">Metal-binding</keyword>
<dbReference type="Pfam" id="PF14111">
    <property type="entry name" value="DUF4283"/>
    <property type="match status" value="1"/>
</dbReference>
<dbReference type="Gene3D" id="4.10.60.10">
    <property type="entry name" value="Zinc finger, CCHC-type"/>
    <property type="match status" value="1"/>
</dbReference>
<dbReference type="PANTHER" id="PTHR31286">
    <property type="entry name" value="GLYCINE-RICH CELL WALL STRUCTURAL PROTEIN 1.8-LIKE"/>
    <property type="match status" value="1"/>
</dbReference>
<keyword evidence="5" id="KW-1185">Reference proteome</keyword>
<gene>
    <name evidence="4" type="ORF">DH2020_037451</name>
</gene>
<accession>A0ABR0V456</accession>
<dbReference type="InterPro" id="IPR040256">
    <property type="entry name" value="At4g02000-like"/>
</dbReference>
<organism evidence="4 5">
    <name type="scientific">Rehmannia glutinosa</name>
    <name type="common">Chinese foxglove</name>
    <dbReference type="NCBI Taxonomy" id="99300"/>
    <lineage>
        <taxon>Eukaryota</taxon>
        <taxon>Viridiplantae</taxon>
        <taxon>Streptophyta</taxon>
        <taxon>Embryophyta</taxon>
        <taxon>Tracheophyta</taxon>
        <taxon>Spermatophyta</taxon>
        <taxon>Magnoliopsida</taxon>
        <taxon>eudicotyledons</taxon>
        <taxon>Gunneridae</taxon>
        <taxon>Pentapetalae</taxon>
        <taxon>asterids</taxon>
        <taxon>lamiids</taxon>
        <taxon>Lamiales</taxon>
        <taxon>Orobanchaceae</taxon>
        <taxon>Rehmannieae</taxon>
        <taxon>Rehmannia</taxon>
    </lineage>
</organism>
<dbReference type="Proteomes" id="UP001318860">
    <property type="component" value="Unassembled WGS sequence"/>
</dbReference>
<evidence type="ECO:0000313" key="5">
    <source>
        <dbReference type="Proteomes" id="UP001318860"/>
    </source>
</evidence>
<evidence type="ECO:0000256" key="1">
    <source>
        <dbReference type="PROSITE-ProRule" id="PRU00047"/>
    </source>
</evidence>
<feature type="region of interest" description="Disordered" evidence="2">
    <location>
        <begin position="328"/>
        <end position="353"/>
    </location>
</feature>
<dbReference type="InterPro" id="IPR001878">
    <property type="entry name" value="Znf_CCHC"/>
</dbReference>
<evidence type="ECO:0000313" key="4">
    <source>
        <dbReference type="EMBL" id="KAK6128815.1"/>
    </source>
</evidence>
<name>A0ABR0V456_REHGL</name>
<dbReference type="PANTHER" id="PTHR31286:SF178">
    <property type="entry name" value="DUF4283 DOMAIN-CONTAINING PROTEIN"/>
    <property type="match status" value="1"/>
</dbReference>
<dbReference type="InterPro" id="IPR036875">
    <property type="entry name" value="Znf_CCHC_sf"/>
</dbReference>
<feature type="domain" description="CCHC-type" evidence="3">
    <location>
        <begin position="207"/>
        <end position="220"/>
    </location>
</feature>
<dbReference type="PROSITE" id="PS50158">
    <property type="entry name" value="ZF_CCHC"/>
    <property type="match status" value="1"/>
</dbReference>
<reference evidence="4 5" key="1">
    <citation type="journal article" date="2021" name="Comput. Struct. Biotechnol. J.">
        <title>De novo genome assembly of the potent medicinal plant Rehmannia glutinosa using nanopore technology.</title>
        <authorList>
            <person name="Ma L."/>
            <person name="Dong C."/>
            <person name="Song C."/>
            <person name="Wang X."/>
            <person name="Zheng X."/>
            <person name="Niu Y."/>
            <person name="Chen S."/>
            <person name="Feng W."/>
        </authorList>
    </citation>
    <scope>NUCLEOTIDE SEQUENCE [LARGE SCALE GENOMIC DNA]</scope>
    <source>
        <strain evidence="4">DH-2019</strain>
    </source>
</reference>
<proteinExistence type="predicted"/>
<dbReference type="Pfam" id="PF14392">
    <property type="entry name" value="zf-CCHC_4"/>
    <property type="match status" value="1"/>
</dbReference>
<keyword evidence="1" id="KW-0863">Zinc-finger</keyword>
<sequence>MEGDIALKLEKFSLCSEEKLGIEIEEDDIFESKEECSRSLFRKVLGSKKANFTGIKKTLQGLWSIKEPVVLRELGFNLFQFVFHSEMDKRRVADGKTWSFENQMVIFKEWEDGLNIKMEKFDRVDIWVHVWNLPAHWMSRDVGFKIGNIFPRAKDVIISESGSIGGRFLKILASVDISKHVLRWTTLKLKGESHWIDFKYENIQGLCFYCGMVGHLKKQCSDKKRDIEEQSVKTGRFGDWLRAEDFGGGNRDGFLNMAGTSLSPVKALSANDSVGWREVQGNSGSLRAKDKGFEGDGMCREEEGIGLRAQQACSSRSSSSIIRGGTEVEMNHDSRRKSNSRVEEGGKASLKGCGNGNTKELEYEIVQDELIRTPPGDISNMKRKGVGKGAKGVKCGMNFLSKEIRPLM</sequence>
<keyword evidence="1" id="KW-0862">Zinc</keyword>
<evidence type="ECO:0000256" key="2">
    <source>
        <dbReference type="SAM" id="MobiDB-lite"/>
    </source>
</evidence>